<dbReference type="InterPro" id="IPR028098">
    <property type="entry name" value="Glyco_trans_4-like_N"/>
</dbReference>
<gene>
    <name evidence="3" type="ORF">OM944_05430</name>
</gene>
<evidence type="ECO:0000313" key="4">
    <source>
        <dbReference type="Proteomes" id="UP001163156"/>
    </source>
</evidence>
<dbReference type="GO" id="GO:0016757">
    <property type="term" value="F:glycosyltransferase activity"/>
    <property type="evidence" value="ECO:0007669"/>
    <property type="project" value="UniProtKB-KW"/>
</dbReference>
<organism evidence="3 4">
    <name type="scientific">Algoriphagus halophytocola</name>
    <dbReference type="NCBI Taxonomy" id="2991499"/>
    <lineage>
        <taxon>Bacteria</taxon>
        <taxon>Pseudomonadati</taxon>
        <taxon>Bacteroidota</taxon>
        <taxon>Cytophagia</taxon>
        <taxon>Cytophagales</taxon>
        <taxon>Cyclobacteriaceae</taxon>
        <taxon>Algoriphagus</taxon>
    </lineage>
</organism>
<dbReference type="InterPro" id="IPR001296">
    <property type="entry name" value="Glyco_trans_1"/>
</dbReference>
<evidence type="ECO:0000259" key="2">
    <source>
        <dbReference type="Pfam" id="PF13439"/>
    </source>
</evidence>
<dbReference type="InterPro" id="IPR050194">
    <property type="entry name" value="Glycosyltransferase_grp1"/>
</dbReference>
<keyword evidence="4" id="KW-1185">Reference proteome</keyword>
<dbReference type="EMBL" id="CP110226">
    <property type="protein sequence ID" value="UZD23933.1"/>
    <property type="molecule type" value="Genomic_DNA"/>
</dbReference>
<evidence type="ECO:0000313" key="3">
    <source>
        <dbReference type="EMBL" id="UZD23933.1"/>
    </source>
</evidence>
<dbReference type="Pfam" id="PF00534">
    <property type="entry name" value="Glycos_transf_1"/>
    <property type="match status" value="1"/>
</dbReference>
<dbReference type="PANTHER" id="PTHR45947:SF3">
    <property type="entry name" value="SULFOQUINOVOSYL TRANSFERASE SQD2"/>
    <property type="match status" value="1"/>
</dbReference>
<keyword evidence="3" id="KW-0328">Glycosyltransferase</keyword>
<dbReference type="Pfam" id="PF13439">
    <property type="entry name" value="Glyco_transf_4"/>
    <property type="match status" value="1"/>
</dbReference>
<sequence length="386" mass="44279">MSIKNAPKILYTLDTLSLGGAELSVLELVKNLKGFEIYIAVIYRAKHGLRPDFESLGVRLYFLDIPHRFGFGKSTKMLKNLIKEIQPDLIHATHFRTEVISRLAVFSTSIPLIGTLISDTYSKDRYALVSQRERIKLELYKWLNRLTAFRSDLFISVSKAIVEPNKRYLWIRDSKIKVIPNGRDISLYANAQPYPREIFFPTISPGDKILFSNSRVIKSKGFEEIFQAFKYLNDKNAKVYLLVIGDGLDLPIYQRFCEENVLTDRVLFLGNRLDMAPLLKTADIFWFASHYEGSPGVVIEGMLSQIPIISSDIPTVTENLMHEHNALLFKKGDWNDLAEKTKFMIANWEIKGNLVNNAFDLALDKFDIKSIAKQHEDIYHQLLANP</sequence>
<reference evidence="3" key="1">
    <citation type="submission" date="2022-10" db="EMBL/GenBank/DDBJ databases">
        <title>Algoriphagus sp. a novel bacteria isolate from halophytes salicornia europaea.</title>
        <authorList>
            <person name="Peng Y."/>
            <person name="Jiang L."/>
            <person name="Lee J."/>
        </authorList>
    </citation>
    <scope>NUCLEOTIDE SEQUENCE</scope>
    <source>
        <strain evidence="3">TR-M5</strain>
    </source>
</reference>
<evidence type="ECO:0000259" key="1">
    <source>
        <dbReference type="Pfam" id="PF00534"/>
    </source>
</evidence>
<dbReference type="RefSeq" id="WP_264810644.1">
    <property type="nucleotide sequence ID" value="NZ_CP110226.1"/>
</dbReference>
<proteinExistence type="predicted"/>
<dbReference type="EC" id="2.4.-.-" evidence="3"/>
<protein>
    <submittedName>
        <fullName evidence="3">Glycosyltransferase</fullName>
        <ecNumber evidence="3">2.4.-.-</ecNumber>
    </submittedName>
</protein>
<accession>A0ABY6MJG5</accession>
<keyword evidence="3" id="KW-0808">Transferase</keyword>
<dbReference type="PANTHER" id="PTHR45947">
    <property type="entry name" value="SULFOQUINOVOSYL TRANSFERASE SQD2"/>
    <property type="match status" value="1"/>
</dbReference>
<dbReference type="Gene3D" id="3.40.50.2000">
    <property type="entry name" value="Glycogen Phosphorylase B"/>
    <property type="match status" value="2"/>
</dbReference>
<dbReference type="Proteomes" id="UP001163156">
    <property type="component" value="Chromosome"/>
</dbReference>
<feature type="domain" description="Glycosyl transferase family 1" evidence="1">
    <location>
        <begin position="201"/>
        <end position="358"/>
    </location>
</feature>
<dbReference type="SUPFAM" id="SSF53756">
    <property type="entry name" value="UDP-Glycosyltransferase/glycogen phosphorylase"/>
    <property type="match status" value="1"/>
</dbReference>
<feature type="domain" description="Glycosyltransferase subfamily 4-like N-terminal" evidence="2">
    <location>
        <begin position="19"/>
        <end position="186"/>
    </location>
</feature>
<name>A0ABY6MJG5_9BACT</name>